<keyword evidence="1" id="KW-0732">Signal</keyword>
<dbReference type="PROSITE" id="PS51257">
    <property type="entry name" value="PROKAR_LIPOPROTEIN"/>
    <property type="match status" value="1"/>
</dbReference>
<dbReference type="Proteomes" id="UP001500218">
    <property type="component" value="Unassembled WGS sequence"/>
</dbReference>
<dbReference type="RefSeq" id="WP_344135374.1">
    <property type="nucleotide sequence ID" value="NZ_BAAALT010000152.1"/>
</dbReference>
<evidence type="ECO:0000313" key="2">
    <source>
        <dbReference type="EMBL" id="GAA1818157.1"/>
    </source>
</evidence>
<feature type="chain" id="PRO_5046495782" evidence="1">
    <location>
        <begin position="21"/>
        <end position="125"/>
    </location>
</feature>
<organism evidence="2 3">
    <name type="scientific">Luedemannella flava</name>
    <dbReference type="NCBI Taxonomy" id="349316"/>
    <lineage>
        <taxon>Bacteria</taxon>
        <taxon>Bacillati</taxon>
        <taxon>Actinomycetota</taxon>
        <taxon>Actinomycetes</taxon>
        <taxon>Micromonosporales</taxon>
        <taxon>Micromonosporaceae</taxon>
        <taxon>Luedemannella</taxon>
    </lineage>
</organism>
<sequence>MWMRKIVTVGALGAVIAATAGCTAGHDPMKVIYQVSGGEAAGTIALEYVGAAGMTKDTISAGTVNWSEEVTLGENVDTAAISAHSLAPGLDTKLTLTCVIFVGGKEVARKDGFQSCQLTVQLDDL</sequence>
<keyword evidence="3" id="KW-1185">Reference proteome</keyword>
<accession>A0ABP4YHZ5</accession>
<name>A0ABP4YHZ5_9ACTN</name>
<feature type="signal peptide" evidence="1">
    <location>
        <begin position="1"/>
        <end position="20"/>
    </location>
</feature>
<dbReference type="Gene3D" id="2.60.40.2880">
    <property type="entry name" value="MmpS1-5, C-terminal soluble domain"/>
    <property type="match status" value="1"/>
</dbReference>
<evidence type="ECO:0000313" key="3">
    <source>
        <dbReference type="Proteomes" id="UP001500218"/>
    </source>
</evidence>
<gene>
    <name evidence="2" type="ORF">GCM10009682_43630</name>
</gene>
<evidence type="ECO:0000256" key="1">
    <source>
        <dbReference type="SAM" id="SignalP"/>
    </source>
</evidence>
<comment type="caution">
    <text evidence="2">The sequence shown here is derived from an EMBL/GenBank/DDBJ whole genome shotgun (WGS) entry which is preliminary data.</text>
</comment>
<reference evidence="3" key="1">
    <citation type="journal article" date="2019" name="Int. J. Syst. Evol. Microbiol.">
        <title>The Global Catalogue of Microorganisms (GCM) 10K type strain sequencing project: providing services to taxonomists for standard genome sequencing and annotation.</title>
        <authorList>
            <consortium name="The Broad Institute Genomics Platform"/>
            <consortium name="The Broad Institute Genome Sequencing Center for Infectious Disease"/>
            <person name="Wu L."/>
            <person name="Ma J."/>
        </authorList>
    </citation>
    <scope>NUCLEOTIDE SEQUENCE [LARGE SCALE GENOMIC DNA]</scope>
    <source>
        <strain evidence="3">JCM 13250</strain>
    </source>
</reference>
<dbReference type="InterPro" id="IPR038468">
    <property type="entry name" value="MmpS_C"/>
</dbReference>
<dbReference type="EMBL" id="BAAALT010000152">
    <property type="protein sequence ID" value="GAA1818157.1"/>
    <property type="molecule type" value="Genomic_DNA"/>
</dbReference>
<proteinExistence type="predicted"/>
<protein>
    <submittedName>
        <fullName evidence="2">Uncharacterized protein</fullName>
    </submittedName>
</protein>